<dbReference type="InterPro" id="IPR004864">
    <property type="entry name" value="LEA_2"/>
</dbReference>
<evidence type="ECO:0000256" key="4">
    <source>
        <dbReference type="ARBA" id="ARBA00023136"/>
    </source>
</evidence>
<sequence>MADRVHPGQDSPPATAAETSPVKPGPAPGTYVVQIPKDQIYRYPPPENAQRYQKYSRRSRRSCSLCCCMCWIVSILFLLVLFLGIASGILYLVFRPKAINYTIENVSIKRFGLNSTAKSNQLTTPVMSPEFEVTVRAKNPNSKIGVYYRGEGSVVAVSYAGVGLCAGRWPGFYQPARNVTVFKTVMVGEGIRLSRDAYLGLMGQQRTGEIPFGLDLKVPVRVKFGSVKTWTVTVKVGCDVAVDKLGVDASVVSNKCRVRVLPWKSI</sequence>
<protein>
    <recommendedName>
        <fullName evidence="7">Late embryogenesis abundant protein LEA-2 subgroup domain-containing protein</fullName>
    </recommendedName>
</protein>
<comment type="subcellular location">
    <subcellularLocation>
        <location evidence="1">Membrane</location>
        <topology evidence="1">Single-pass membrane protein</topology>
    </subcellularLocation>
</comment>
<evidence type="ECO:0000256" key="3">
    <source>
        <dbReference type="ARBA" id="ARBA00022989"/>
    </source>
</evidence>
<feature type="domain" description="Late embryogenesis abundant protein LEA-2 subgroup" evidence="7">
    <location>
        <begin position="134"/>
        <end position="238"/>
    </location>
</feature>
<evidence type="ECO:0000256" key="6">
    <source>
        <dbReference type="SAM" id="Phobius"/>
    </source>
</evidence>
<evidence type="ECO:0000259" key="7">
    <source>
        <dbReference type="Pfam" id="PF03168"/>
    </source>
</evidence>
<evidence type="ECO:0000313" key="8">
    <source>
        <dbReference type="EMBL" id="KAK9124883.1"/>
    </source>
</evidence>
<reference evidence="8 9" key="1">
    <citation type="submission" date="2024-01" db="EMBL/GenBank/DDBJ databases">
        <title>Genome assemblies of Stephania.</title>
        <authorList>
            <person name="Yang L."/>
        </authorList>
    </citation>
    <scope>NUCLEOTIDE SEQUENCE [LARGE SCALE GENOMIC DNA]</scope>
    <source>
        <strain evidence="8">JXDWG</strain>
        <tissue evidence="8">Leaf</tissue>
    </source>
</reference>
<keyword evidence="3 6" id="KW-1133">Transmembrane helix</keyword>
<gene>
    <name evidence="8" type="ORF">Scep_013729</name>
</gene>
<evidence type="ECO:0000256" key="2">
    <source>
        <dbReference type="ARBA" id="ARBA00022692"/>
    </source>
</evidence>
<keyword evidence="4 6" id="KW-0472">Membrane</keyword>
<keyword evidence="9" id="KW-1185">Reference proteome</keyword>
<dbReference type="Proteomes" id="UP001419268">
    <property type="component" value="Unassembled WGS sequence"/>
</dbReference>
<comment type="caution">
    <text evidence="8">The sequence shown here is derived from an EMBL/GenBank/DDBJ whole genome shotgun (WGS) entry which is preliminary data.</text>
</comment>
<evidence type="ECO:0000256" key="1">
    <source>
        <dbReference type="ARBA" id="ARBA00004167"/>
    </source>
</evidence>
<dbReference type="GO" id="GO:0005886">
    <property type="term" value="C:plasma membrane"/>
    <property type="evidence" value="ECO:0007669"/>
    <property type="project" value="TreeGrafter"/>
</dbReference>
<feature type="region of interest" description="Disordered" evidence="5">
    <location>
        <begin position="1"/>
        <end position="29"/>
    </location>
</feature>
<organism evidence="8 9">
    <name type="scientific">Stephania cephalantha</name>
    <dbReference type="NCBI Taxonomy" id="152367"/>
    <lineage>
        <taxon>Eukaryota</taxon>
        <taxon>Viridiplantae</taxon>
        <taxon>Streptophyta</taxon>
        <taxon>Embryophyta</taxon>
        <taxon>Tracheophyta</taxon>
        <taxon>Spermatophyta</taxon>
        <taxon>Magnoliopsida</taxon>
        <taxon>Ranunculales</taxon>
        <taxon>Menispermaceae</taxon>
        <taxon>Menispermoideae</taxon>
        <taxon>Cissampelideae</taxon>
        <taxon>Stephania</taxon>
    </lineage>
</organism>
<evidence type="ECO:0000256" key="5">
    <source>
        <dbReference type="SAM" id="MobiDB-lite"/>
    </source>
</evidence>
<dbReference type="Pfam" id="PF03168">
    <property type="entry name" value="LEA_2"/>
    <property type="match status" value="1"/>
</dbReference>
<keyword evidence="2 6" id="KW-0812">Transmembrane</keyword>
<proteinExistence type="predicted"/>
<dbReference type="GO" id="GO:0098542">
    <property type="term" value="P:defense response to other organism"/>
    <property type="evidence" value="ECO:0007669"/>
    <property type="project" value="InterPro"/>
</dbReference>
<dbReference type="PANTHER" id="PTHR31234:SF70">
    <property type="entry name" value="LATE EMBRYOGENESIS ABUNDANT PROTEIN LEA-2 SUBGROUP DOMAIN-CONTAINING PROTEIN"/>
    <property type="match status" value="1"/>
</dbReference>
<dbReference type="InterPro" id="IPR044839">
    <property type="entry name" value="NDR1-like"/>
</dbReference>
<name>A0AAP0NZP2_9MAGN</name>
<dbReference type="AlphaFoldDB" id="A0AAP0NZP2"/>
<accession>A0AAP0NZP2</accession>
<dbReference type="PANTHER" id="PTHR31234">
    <property type="entry name" value="LATE EMBRYOGENESIS ABUNDANT (LEA) HYDROXYPROLINE-RICH GLYCOPROTEIN FAMILY"/>
    <property type="match status" value="1"/>
</dbReference>
<evidence type="ECO:0000313" key="9">
    <source>
        <dbReference type="Proteomes" id="UP001419268"/>
    </source>
</evidence>
<dbReference type="EMBL" id="JBBNAG010000006">
    <property type="protein sequence ID" value="KAK9124883.1"/>
    <property type="molecule type" value="Genomic_DNA"/>
</dbReference>
<feature type="transmembrane region" description="Helical" evidence="6">
    <location>
        <begin position="63"/>
        <end position="94"/>
    </location>
</feature>